<dbReference type="AlphaFoldDB" id="A0A1V6NLH5"/>
<comment type="caution">
    <text evidence="1">The sequence shown here is derived from an EMBL/GenBank/DDBJ whole genome shotgun (WGS) entry which is preliminary data.</text>
</comment>
<evidence type="ECO:0008006" key="3">
    <source>
        <dbReference type="Google" id="ProtNLM"/>
    </source>
</evidence>
<feature type="non-terminal residue" evidence="1">
    <location>
        <position position="1"/>
    </location>
</feature>
<evidence type="ECO:0000313" key="2">
    <source>
        <dbReference type="Proteomes" id="UP000191672"/>
    </source>
</evidence>
<keyword evidence="2" id="KW-1185">Reference proteome</keyword>
<dbReference type="Gene3D" id="3.60.10.10">
    <property type="entry name" value="Endonuclease/exonuclease/phosphatase"/>
    <property type="match status" value="1"/>
</dbReference>
<name>A0A1V6NLH5_9EURO</name>
<reference evidence="2" key="1">
    <citation type="journal article" date="2017" name="Nat. Microbiol.">
        <title>Global analysis of biosynthetic gene clusters reveals vast potential of secondary metabolite production in Penicillium species.</title>
        <authorList>
            <person name="Nielsen J.C."/>
            <person name="Grijseels S."/>
            <person name="Prigent S."/>
            <person name="Ji B."/>
            <person name="Dainat J."/>
            <person name="Nielsen K.F."/>
            <person name="Frisvad J.C."/>
            <person name="Workman M."/>
            <person name="Nielsen J."/>
        </authorList>
    </citation>
    <scope>NUCLEOTIDE SEQUENCE [LARGE SCALE GENOMIC DNA]</scope>
    <source>
        <strain evidence="2">IBT 31811</strain>
    </source>
</reference>
<organism evidence="1 2">
    <name type="scientific">Penicillium antarcticum</name>
    <dbReference type="NCBI Taxonomy" id="416450"/>
    <lineage>
        <taxon>Eukaryota</taxon>
        <taxon>Fungi</taxon>
        <taxon>Dikarya</taxon>
        <taxon>Ascomycota</taxon>
        <taxon>Pezizomycotina</taxon>
        <taxon>Eurotiomycetes</taxon>
        <taxon>Eurotiomycetidae</taxon>
        <taxon>Eurotiales</taxon>
        <taxon>Aspergillaceae</taxon>
        <taxon>Penicillium</taxon>
    </lineage>
</organism>
<dbReference type="SUPFAM" id="SSF56219">
    <property type="entry name" value="DNase I-like"/>
    <property type="match status" value="1"/>
</dbReference>
<proteinExistence type="predicted"/>
<accession>A0A1V6NLH5</accession>
<evidence type="ECO:0000313" key="1">
    <source>
        <dbReference type="EMBL" id="OQD65578.1"/>
    </source>
</evidence>
<dbReference type="Proteomes" id="UP000191672">
    <property type="component" value="Unassembled WGS sequence"/>
</dbReference>
<gene>
    <name evidence="1" type="ORF">PENANT_c388G10671</name>
</gene>
<feature type="non-terminal residue" evidence="1">
    <location>
        <position position="55"/>
    </location>
</feature>
<dbReference type="InterPro" id="IPR036691">
    <property type="entry name" value="Endo/exonu/phosph_ase_sf"/>
</dbReference>
<sequence length="55" mass="6394">TFEILQYNVHKSWPVMATFLRDKRVLAADIIAVQEPWTNELQHTTHEPATASFQL</sequence>
<dbReference type="EMBL" id="MDYN01000388">
    <property type="protein sequence ID" value="OQD65578.1"/>
    <property type="molecule type" value="Genomic_DNA"/>
</dbReference>
<protein>
    <recommendedName>
        <fullName evidence="3">Endonuclease/exonuclease/phosphatase domain-containing protein</fullName>
    </recommendedName>
</protein>